<protein>
    <recommendedName>
        <fullName evidence="4">DUF502 domain-containing protein</fullName>
    </recommendedName>
</protein>
<dbReference type="RefSeq" id="WP_014110480.1">
    <property type="nucleotide sequence ID" value="NC_016041.1"/>
</dbReference>
<dbReference type="EMBL" id="CP003060">
    <property type="protein sequence ID" value="AEP31609.1"/>
    <property type="molecule type" value="Genomic_DNA"/>
</dbReference>
<dbReference type="Pfam" id="PF04367">
    <property type="entry name" value="DUF502"/>
    <property type="match status" value="1"/>
</dbReference>
<reference evidence="2 3" key="1">
    <citation type="journal article" date="2011" name="J. Bacteriol.">
        <title>Complete genome sequence of seawater bacterium Glaciecola nitratireducens FR1064T.</title>
        <authorList>
            <person name="Bian F."/>
            <person name="Qin Q.L."/>
            <person name="Xie B.B."/>
            <person name="Shu Y.L."/>
            <person name="Zhang X.Y."/>
            <person name="Yu Y."/>
            <person name="Chen B."/>
            <person name="Chen X.L."/>
            <person name="Zhou B.C."/>
            <person name="Zhang Y.Z."/>
        </authorList>
    </citation>
    <scope>NUCLEOTIDE SEQUENCE [LARGE SCALE GENOMIC DNA]</scope>
    <source>
        <strain evidence="3">JCM 12485 / KCTC 12276 / FR1064</strain>
    </source>
</reference>
<feature type="transmembrane region" description="Helical" evidence="1">
    <location>
        <begin position="12"/>
        <end position="30"/>
    </location>
</feature>
<keyword evidence="1" id="KW-0812">Transmembrane</keyword>
<keyword evidence="1" id="KW-1133">Transmembrane helix</keyword>
<dbReference type="eggNOG" id="COG2928">
    <property type="taxonomic scope" value="Bacteria"/>
</dbReference>
<keyword evidence="3" id="KW-1185">Reference proteome</keyword>
<dbReference type="OrthoDB" id="5636623at2"/>
<dbReference type="Proteomes" id="UP000009282">
    <property type="component" value="Chromosome"/>
</dbReference>
<dbReference type="AlphaFoldDB" id="G4QNQ1"/>
<accession>G4QNQ1</accession>
<evidence type="ECO:0000313" key="3">
    <source>
        <dbReference type="Proteomes" id="UP000009282"/>
    </source>
</evidence>
<dbReference type="PANTHER" id="PTHR31876">
    <property type="entry name" value="COV-LIKE PROTEIN 1"/>
    <property type="match status" value="1"/>
</dbReference>
<dbReference type="InterPro" id="IPR007462">
    <property type="entry name" value="COV1-like"/>
</dbReference>
<name>G4QNQ1_GLANF</name>
<dbReference type="KEGG" id="gni:GNIT_3515"/>
<dbReference type="HOGENOM" id="CLU_068050_4_0_6"/>
<proteinExistence type="predicted"/>
<feature type="transmembrane region" description="Helical" evidence="1">
    <location>
        <begin position="50"/>
        <end position="75"/>
    </location>
</feature>
<organism evidence="2 3">
    <name type="scientific">Glaciecola nitratireducens (strain JCM 12485 / KCTC 12276 / FR1064)</name>
    <dbReference type="NCBI Taxonomy" id="1085623"/>
    <lineage>
        <taxon>Bacteria</taxon>
        <taxon>Pseudomonadati</taxon>
        <taxon>Pseudomonadota</taxon>
        <taxon>Gammaproteobacteria</taxon>
        <taxon>Alteromonadales</taxon>
        <taxon>Alteromonadaceae</taxon>
        <taxon>Brumicola</taxon>
    </lineage>
</organism>
<gene>
    <name evidence="2" type="ordered locus">GNIT_3515</name>
</gene>
<sequence>MFNKIFILVIKGLLTVLPFVITIYLLTWLINTTESLLSPLIPNAYYFPGLGIGLALLVLASIGIVVNLYVVRLVIEHANTLFDRVPLIKTLFGAIKDAVDLFQIKKDQNTKKAVSVEISDGVHLIGFITGDSVAEVLFPKQSKIAVYIPFSYQIGGYTLYLDANKITELSVDVETAMRIAVTGGNSIKPSKSSTKTS</sequence>
<evidence type="ECO:0000313" key="2">
    <source>
        <dbReference type="EMBL" id="AEP31609.1"/>
    </source>
</evidence>
<dbReference type="PANTHER" id="PTHR31876:SF26">
    <property type="entry name" value="PROTEIN LIKE COV 2"/>
    <property type="match status" value="1"/>
</dbReference>
<evidence type="ECO:0008006" key="4">
    <source>
        <dbReference type="Google" id="ProtNLM"/>
    </source>
</evidence>
<keyword evidence="1" id="KW-0472">Membrane</keyword>
<evidence type="ECO:0000256" key="1">
    <source>
        <dbReference type="SAM" id="Phobius"/>
    </source>
</evidence>